<reference evidence="1" key="1">
    <citation type="submission" date="2022-09" db="EMBL/GenBank/DDBJ databases">
        <title>Intensive care unit water sources are persistently colonized with multi-drug resistant bacteria and are the site of extensive horizontal gene transfer of antibiotic resistance genes.</title>
        <authorList>
            <person name="Diorio-Toth L."/>
        </authorList>
    </citation>
    <scope>NUCLEOTIDE SEQUENCE</scope>
    <source>
        <strain evidence="1">GD03851</strain>
    </source>
</reference>
<gene>
    <name evidence="1" type="ORF">N5D11_07490</name>
</gene>
<dbReference type="EMBL" id="JAOCDR010000011">
    <property type="protein sequence ID" value="MDH0655960.1"/>
    <property type="molecule type" value="Genomic_DNA"/>
</dbReference>
<sequence>MKNQIYKSYFSLTALDNLNKETSDFFEQWKYVEIIDTQFYKDENDNITAEPIVRTDGKNTHQITLQYHEKLESWSYQPNSIKNFGSTND</sequence>
<name>A0AA42LHW6_ACIJO</name>
<evidence type="ECO:0000313" key="2">
    <source>
        <dbReference type="Proteomes" id="UP001161099"/>
    </source>
</evidence>
<dbReference type="AlphaFoldDB" id="A0AA42LHW6"/>
<proteinExistence type="predicted"/>
<dbReference type="RefSeq" id="WP_279698285.1">
    <property type="nucleotide sequence ID" value="NZ_JAOCDR010000011.1"/>
</dbReference>
<protein>
    <submittedName>
        <fullName evidence="1">Uncharacterized protein</fullName>
    </submittedName>
</protein>
<comment type="caution">
    <text evidence="1">The sequence shown here is derived from an EMBL/GenBank/DDBJ whole genome shotgun (WGS) entry which is preliminary data.</text>
</comment>
<organism evidence="1 2">
    <name type="scientific">Acinetobacter johnsonii</name>
    <dbReference type="NCBI Taxonomy" id="40214"/>
    <lineage>
        <taxon>Bacteria</taxon>
        <taxon>Pseudomonadati</taxon>
        <taxon>Pseudomonadota</taxon>
        <taxon>Gammaproteobacteria</taxon>
        <taxon>Moraxellales</taxon>
        <taxon>Moraxellaceae</taxon>
        <taxon>Acinetobacter</taxon>
    </lineage>
</organism>
<dbReference type="Proteomes" id="UP001161099">
    <property type="component" value="Unassembled WGS sequence"/>
</dbReference>
<evidence type="ECO:0000313" key="1">
    <source>
        <dbReference type="EMBL" id="MDH0655960.1"/>
    </source>
</evidence>
<accession>A0AA42LHW6</accession>